<proteinExistence type="predicted"/>
<dbReference type="CDD" id="cd00022">
    <property type="entry name" value="BIR"/>
    <property type="match status" value="1"/>
</dbReference>
<dbReference type="PANTHER" id="PTHR46771:SF5">
    <property type="entry name" value="DETERIN"/>
    <property type="match status" value="1"/>
</dbReference>
<feature type="compositionally biased region" description="Polar residues" evidence="3">
    <location>
        <begin position="695"/>
        <end position="708"/>
    </location>
</feature>
<evidence type="ECO:0000313" key="4">
    <source>
        <dbReference type="EMBL" id="CAK7894397.1"/>
    </source>
</evidence>
<dbReference type="Proteomes" id="UP001497600">
    <property type="component" value="Chromosome A"/>
</dbReference>
<feature type="compositionally biased region" description="Low complexity" evidence="3">
    <location>
        <begin position="288"/>
        <end position="313"/>
    </location>
</feature>
<feature type="compositionally biased region" description="Basic residues" evidence="3">
    <location>
        <begin position="468"/>
        <end position="480"/>
    </location>
</feature>
<dbReference type="EMBL" id="OZ004253">
    <property type="protein sequence ID" value="CAK7894397.1"/>
    <property type="molecule type" value="Genomic_DNA"/>
</dbReference>
<sequence>MQYRENRLETFENGAFQGKSKQMRYWTHSRPTPEVLADHGFFFTPTKLNQDQVTCCVCRKKETNVEGVENMAMYHLENNPECPLATIISLQIQHISSESTSEEFWKDEASGALKDPLSKNAINMRKKTYGSNWKYDYSRADLSSGKVPIKPIATSTALANAGFYYCPLRYGNDRVQCVYCNCSLDTWSPSDNPMDEHRQNAINYCYFLDVIDNQSNPKTNIKRSTPSIQTQNNIITISDSEMEATASESDEVPPVNNRSTKRKSDNSVIEENQEKVIPRKRTRKLPVISDSQSSSSSSSSSESESDSIIQQDDNAGSEKIASTPSDPVEEKLDEIIAISSPASDTSIQRNHDAEKSREMMSSPDLEIKEFDDHPQVEDDMEDVEVEKPDDSEENSSISESSVYEDDSDVQEYAESKSFSDDESYHDDVDEEEDEEEINLEVPKRRKLRMELTKDASDEDDFKAPVKTAQKKPVKNSKKNQKPITVDDVNNISFDDERFQQILTSPKKNKKIKINDKKITSKSPSLHDISNHNLGDYEEDNLEYLEKHINIASENLSPIQLSPEPRNQPPSIDKVLEPFSTALKPQLLNAPAKISRSVDLKGQKTKNILDMSFGDDIFSTKGEEINFDPIRNGGEAKPIQTQQILEDEVNQSQVAEDSEDSISDSMYIDAEDSLNIEDESHGSGTEFETRNISKDLGSSNTSIKNNTLDTKNEKVSRDEVKQSDPELGEPLENSTMVSSPLVSHNINETNTDKVNLKSETTPEFDRSKSKIISSDRNDNENIIEKPTKEESPMSKRPQSSIGSFDPVNFGSGSPIDTPSKHSVGNSFKNAPDIEPSSPTLNNSRNKLPETSPLGRNSTMIEETLDTPEAPSDRMNIEEGKLGERKSSTLNQDITDSFNRLLESSTPQKKTGNENENEVKEREIYNNEKRLSPQIWKKASFASLLDNLNNMETASQYLHTLSTSKFELNDDYDGELTSFISNMPEEEEEMTLQQWIRSNAANCRKLLEQVCTEMIDSYTKECERAMTILQDLPTED</sequence>
<keyword evidence="1" id="KW-0479">Metal-binding</keyword>
<accession>A0ABP0E6P8</accession>
<name>A0ABP0E6P8_9ASCO</name>
<feature type="compositionally biased region" description="Basic and acidic residues" evidence="3">
    <location>
        <begin position="762"/>
        <end position="792"/>
    </location>
</feature>
<feature type="compositionally biased region" description="Polar residues" evidence="3">
    <location>
        <begin position="809"/>
        <end position="827"/>
    </location>
</feature>
<feature type="compositionally biased region" description="Acidic residues" evidence="3">
    <location>
        <begin position="420"/>
        <end position="438"/>
    </location>
</feature>
<feature type="compositionally biased region" description="Basic and acidic residues" evidence="3">
    <location>
        <begin position="365"/>
        <end position="376"/>
    </location>
</feature>
<feature type="compositionally biased region" description="Acidic residues" evidence="3">
    <location>
        <begin position="377"/>
        <end position="393"/>
    </location>
</feature>
<dbReference type="SUPFAM" id="SSF57924">
    <property type="entry name" value="Inhibitor of apoptosis (IAP) repeat"/>
    <property type="match status" value="2"/>
</dbReference>
<evidence type="ECO:0000256" key="2">
    <source>
        <dbReference type="ARBA" id="ARBA00022833"/>
    </source>
</evidence>
<feature type="compositionally biased region" description="Acidic residues" evidence="3">
    <location>
        <begin position="402"/>
        <end position="411"/>
    </location>
</feature>
<gene>
    <name evidence="4" type="ORF">CAAN4_A12244</name>
</gene>
<dbReference type="SMART" id="SM00238">
    <property type="entry name" value="BIR"/>
    <property type="match status" value="2"/>
</dbReference>
<dbReference type="PANTHER" id="PTHR46771">
    <property type="entry name" value="DETERIN"/>
    <property type="match status" value="1"/>
</dbReference>
<dbReference type="Pfam" id="PF00653">
    <property type="entry name" value="BIR"/>
    <property type="match status" value="2"/>
</dbReference>
<feature type="compositionally biased region" description="Basic and acidic residues" evidence="3">
    <location>
        <begin position="869"/>
        <end position="885"/>
    </location>
</feature>
<feature type="compositionally biased region" description="Basic and acidic residues" evidence="3">
    <location>
        <begin position="909"/>
        <end position="918"/>
    </location>
</feature>
<keyword evidence="2" id="KW-0862">Zinc</keyword>
<evidence type="ECO:0000256" key="1">
    <source>
        <dbReference type="ARBA" id="ARBA00022723"/>
    </source>
</evidence>
<dbReference type="InterPro" id="IPR051190">
    <property type="entry name" value="Baculoviral_IAP"/>
</dbReference>
<evidence type="ECO:0000256" key="3">
    <source>
        <dbReference type="SAM" id="MobiDB-lite"/>
    </source>
</evidence>
<feature type="compositionally biased region" description="Basic and acidic residues" evidence="3">
    <location>
        <begin position="709"/>
        <end position="723"/>
    </location>
</feature>
<organism evidence="4 5">
    <name type="scientific">[Candida] anglica</name>
    <dbReference type="NCBI Taxonomy" id="148631"/>
    <lineage>
        <taxon>Eukaryota</taxon>
        <taxon>Fungi</taxon>
        <taxon>Dikarya</taxon>
        <taxon>Ascomycota</taxon>
        <taxon>Saccharomycotina</taxon>
        <taxon>Pichiomycetes</taxon>
        <taxon>Debaryomycetaceae</taxon>
        <taxon>Kurtzmaniella</taxon>
    </lineage>
</organism>
<feature type="compositionally biased region" description="Polar residues" evidence="3">
    <location>
        <begin position="731"/>
        <end position="748"/>
    </location>
</feature>
<dbReference type="Gene3D" id="1.10.1170.10">
    <property type="entry name" value="Inhibitor Of Apoptosis Protein (2mihbC-IAP-1), Chain A"/>
    <property type="match status" value="2"/>
</dbReference>
<feature type="compositionally biased region" description="Polar residues" evidence="3">
    <location>
        <begin position="886"/>
        <end position="908"/>
    </location>
</feature>
<feature type="compositionally biased region" description="Basic and acidic residues" evidence="3">
    <location>
        <begin position="349"/>
        <end position="358"/>
    </location>
</feature>
<feature type="region of interest" description="Disordered" evidence="3">
    <location>
        <begin position="242"/>
        <end position="533"/>
    </location>
</feature>
<feature type="region of interest" description="Disordered" evidence="3">
    <location>
        <begin position="673"/>
        <end position="918"/>
    </location>
</feature>
<evidence type="ECO:0000313" key="5">
    <source>
        <dbReference type="Proteomes" id="UP001497600"/>
    </source>
</evidence>
<protein>
    <recommendedName>
        <fullName evidence="6">Protein bir1</fullName>
    </recommendedName>
</protein>
<dbReference type="InterPro" id="IPR001370">
    <property type="entry name" value="BIR_rpt"/>
</dbReference>
<reference evidence="4 5" key="1">
    <citation type="submission" date="2024-01" db="EMBL/GenBank/DDBJ databases">
        <authorList>
            <consortium name="Genoscope - CEA"/>
            <person name="William W."/>
        </authorList>
    </citation>
    <scope>NUCLEOTIDE SEQUENCE [LARGE SCALE GENOMIC DNA]</scope>
    <source>
        <strain evidence="4 5">29B2s-10</strain>
    </source>
</reference>
<keyword evidence="5" id="KW-1185">Reference proteome</keyword>
<evidence type="ECO:0008006" key="6">
    <source>
        <dbReference type="Google" id="ProtNLM"/>
    </source>
</evidence>
<dbReference type="PROSITE" id="PS50143">
    <property type="entry name" value="BIR_REPEAT_2"/>
    <property type="match status" value="2"/>
</dbReference>
<feature type="compositionally biased region" description="Polar residues" evidence="3">
    <location>
        <begin position="835"/>
        <end position="844"/>
    </location>
</feature>